<dbReference type="HOGENOM" id="CLU_2013494_0_0_11"/>
<geneLocation type="plasmid" evidence="1 2">
    <name>pRHL1</name>
</geneLocation>
<dbReference type="AlphaFoldDB" id="Q0RXW0"/>
<keyword evidence="1" id="KW-0614">Plasmid</keyword>
<name>Q0RXW0_RHOJR</name>
<protein>
    <submittedName>
        <fullName evidence="1">Uncharacterized protein</fullName>
    </submittedName>
</protein>
<accession>Q0RXW0</accession>
<reference evidence="2" key="1">
    <citation type="journal article" date="2006" name="Proc. Natl. Acad. Sci. U.S.A.">
        <title>The complete genome of Rhodococcus sp. RHA1 provides insights into a catabolic powerhouse.</title>
        <authorList>
            <person name="McLeod M.P."/>
            <person name="Warren R.L."/>
            <person name="Hsiao W.W.L."/>
            <person name="Araki N."/>
            <person name="Myhre M."/>
            <person name="Fernandes C."/>
            <person name="Miyazawa D."/>
            <person name="Wong W."/>
            <person name="Lillquist A.L."/>
            <person name="Wang D."/>
            <person name="Dosanjh M."/>
            <person name="Hara H."/>
            <person name="Petrescu A."/>
            <person name="Morin R.D."/>
            <person name="Yang G."/>
            <person name="Stott J.M."/>
            <person name="Schein J.E."/>
            <person name="Shin H."/>
            <person name="Smailus D."/>
            <person name="Siddiqui A.S."/>
            <person name="Marra M.A."/>
            <person name="Jones S.J.M."/>
            <person name="Holt R."/>
            <person name="Brinkman F.S.L."/>
            <person name="Miyauchi K."/>
            <person name="Fukuda M."/>
            <person name="Davies J.E."/>
            <person name="Mohn W.W."/>
            <person name="Eltis L.D."/>
        </authorList>
    </citation>
    <scope>NUCLEOTIDE SEQUENCE [LARGE SCALE GENOMIC DNA]</scope>
    <source>
        <strain evidence="2">RHA1</strain>
    </source>
</reference>
<proteinExistence type="predicted"/>
<evidence type="ECO:0000313" key="1">
    <source>
        <dbReference type="EMBL" id="ABG99876.1"/>
    </source>
</evidence>
<sequence length="123" mass="13679">MRRRLLIRDECCSCLHCSRSNIVAGLGPRKVGVCRCHGLAKTLRGWKVHAARPLFIRAACLRHTGKVINSQRVRITRRRVLRSGGKGHHRPTRSWGCEEGRPGVGAGRPLGTSHRICGKTSVR</sequence>
<organism evidence="1 2">
    <name type="scientific">Rhodococcus jostii (strain RHA1)</name>
    <dbReference type="NCBI Taxonomy" id="101510"/>
    <lineage>
        <taxon>Bacteria</taxon>
        <taxon>Bacillati</taxon>
        <taxon>Actinomycetota</taxon>
        <taxon>Actinomycetes</taxon>
        <taxon>Mycobacteriales</taxon>
        <taxon>Nocardiaceae</taxon>
        <taxon>Rhodococcus</taxon>
    </lineage>
</organism>
<dbReference type="EMBL" id="CP000432">
    <property type="protein sequence ID" value="ABG99876.1"/>
    <property type="molecule type" value="Genomic_DNA"/>
</dbReference>
<evidence type="ECO:0000313" key="2">
    <source>
        <dbReference type="Proteomes" id="UP000008710"/>
    </source>
</evidence>
<gene>
    <name evidence="1" type="ordered locus">RHA1_ro08832</name>
</gene>
<dbReference type="Proteomes" id="UP000008710">
    <property type="component" value="Plasmid pRHL1"/>
</dbReference>
<dbReference type="KEGG" id="rha:RHA1_ro08832"/>